<gene>
    <name evidence="2" type="ordered locus">Mzhil_1900</name>
</gene>
<dbReference type="PANTHER" id="PTHR30217">
    <property type="entry name" value="PEPTIDASE U32 FAMILY"/>
    <property type="match status" value="1"/>
</dbReference>
<dbReference type="EMBL" id="CP002101">
    <property type="protein sequence ID" value="AEH61735.1"/>
    <property type="molecule type" value="Genomic_DNA"/>
</dbReference>
<dbReference type="KEGG" id="mzh:Mzhil_1900"/>
<organism evidence="2 3">
    <name type="scientific">Methanosalsum zhilinae (strain DSM 4017 / NBRC 107636 / OCM 62 / WeN5)</name>
    <name type="common">Methanohalophilus zhilinae</name>
    <dbReference type="NCBI Taxonomy" id="679901"/>
    <lineage>
        <taxon>Archaea</taxon>
        <taxon>Methanobacteriati</taxon>
        <taxon>Methanobacteriota</taxon>
        <taxon>Stenosarchaea group</taxon>
        <taxon>Methanomicrobia</taxon>
        <taxon>Methanosarcinales</taxon>
        <taxon>Methanosarcinaceae</taxon>
        <taxon>Methanosalsum</taxon>
    </lineage>
</organism>
<reference evidence="2" key="1">
    <citation type="submission" date="2010-07" db="EMBL/GenBank/DDBJ databases">
        <title>The complete genome of Methanosalsum zhilinae DSM 4017.</title>
        <authorList>
            <consortium name="US DOE Joint Genome Institute (JGI-PGF)"/>
            <person name="Lucas S."/>
            <person name="Copeland A."/>
            <person name="Lapidus A."/>
            <person name="Glavina del Rio T."/>
            <person name="Dalin E."/>
            <person name="Tice H."/>
            <person name="Bruce D."/>
            <person name="Goodwin L."/>
            <person name="Pitluck S."/>
            <person name="Kyrpides N."/>
            <person name="Mavromatis K."/>
            <person name="Ovchinnikova G."/>
            <person name="Daligault H."/>
            <person name="Detter J.C."/>
            <person name="Han C."/>
            <person name="Tapia R."/>
            <person name="Larimer F."/>
            <person name="Land M."/>
            <person name="Hauser L."/>
            <person name="Markowitz V."/>
            <person name="Cheng J.-F."/>
            <person name="Hugenholtz P."/>
            <person name="Woyke T."/>
            <person name="Wu D."/>
            <person name="Spring S."/>
            <person name="Schueler E."/>
            <person name="Brambilla E."/>
            <person name="Klenk H.-P."/>
            <person name="Eisen J.A."/>
        </authorList>
    </citation>
    <scope>NUCLEOTIDE SEQUENCE</scope>
    <source>
        <strain evidence="2">DSM 4017</strain>
    </source>
</reference>
<proteinExistence type="predicted"/>
<dbReference type="STRING" id="679901.Mzhil_1900"/>
<protein>
    <submittedName>
        <fullName evidence="2">Peptidase U32</fullName>
    </submittedName>
</protein>
<dbReference type="SUPFAM" id="SSF51366">
    <property type="entry name" value="Ribulose-phoshate binding barrel"/>
    <property type="match status" value="1"/>
</dbReference>
<sequence length="819" mass="91728">MSRKVELLAPAGNRESFMAALENGADAIYIGAQSLSARHYADNFSPEEIKDAIDQAHARGVSVYVTVNTLIKDSELDYAIELIHELYIHGVDAIIVQDLGLLHLLKEKMPDLPVHASTQMNIHNTEGIRFLQEAGVDRVILAREMSLDEIQAFKKNTGMEIEVFVHGAICFSYSGQCLMSSMIGGRSGNRGHCAQPCRRRYRLRNKGENVETGGEYLLSTGDLCTATILPQLIEAGIDSFKIEGRMKKAEYVAGVVRIYRRLIDRYMQDPENYFVLDSELEELTQLFNRDFSTGYLIPGEKLLSIQRPYNRGMIAGEVIGYNMQRSSMRIRLCETLRIRDGIGIESGCDNVGLIIYKMYENGLPVDKAESGSVVEIPSDHALKSGTVYRTMNNLLISDLRSTYISPAKGRKVPVTIEVCAMAGKPLRIQVKDMDSNQVCVHSEYIIEKARTKPTDKSQIADIMKGLGNTIFEPENVIIKSEDDIFIPLGQLKNTRNQAIRDLTDIRVIKWRRGSVISEKYSQQIIEDRYKIESEKWTDNEEVYLSVLVDSLQDMKSSIDAGASRIYFAIDSQHSLDTLNLNDMAQYAHSAGCSIYFHTPRITREDDMDMVHKIFSYASQIADGVLVSNPGTLRIAKEFDLPVIADYPMNIFNIPSLKFIMQKGACSAVLSPELTMEQIEAIAQNGSVECTVHSKMTLIESECCVISDIFGSDGCKMLCRNAEFEIVDEKGYSFPLRFKSKCRTSLLNSRTLCMHNHIPDIVKAGVSGVIIDARNLDEDLKRTVKLYRKAIDNALAGSDQVSCIQKGSEYTTGHYLRGVL</sequence>
<dbReference type="InterPro" id="IPR001539">
    <property type="entry name" value="Peptidase_U32"/>
</dbReference>
<dbReference type="OrthoDB" id="51464at2157"/>
<accession>F7XME4</accession>
<evidence type="ECO:0000313" key="3">
    <source>
        <dbReference type="Proteomes" id="UP000006622"/>
    </source>
</evidence>
<dbReference type="InterPro" id="IPR020988">
    <property type="entry name" value="Pept_U32_collagenase"/>
</dbReference>
<evidence type="ECO:0000313" key="2">
    <source>
        <dbReference type="EMBL" id="AEH61735.1"/>
    </source>
</evidence>
<keyword evidence="3" id="KW-1185">Reference proteome</keyword>
<dbReference type="RefSeq" id="WP_013899171.1">
    <property type="nucleotide sequence ID" value="NC_015676.1"/>
</dbReference>
<dbReference type="Proteomes" id="UP000006622">
    <property type="component" value="Chromosome"/>
</dbReference>
<dbReference type="InterPro" id="IPR051454">
    <property type="entry name" value="RNA/ubiquinone_mod_enzymes"/>
</dbReference>
<dbReference type="PROSITE" id="PS01276">
    <property type="entry name" value="PEPTIDASE_U32"/>
    <property type="match status" value="1"/>
</dbReference>
<dbReference type="Pfam" id="PF01136">
    <property type="entry name" value="Peptidase_U32"/>
    <property type="match status" value="2"/>
</dbReference>
<dbReference type="InterPro" id="IPR011060">
    <property type="entry name" value="RibuloseP-bd_barrel"/>
</dbReference>
<name>F7XME4_METZD</name>
<dbReference type="PANTHER" id="PTHR30217:SF10">
    <property type="entry name" value="23S RRNA 5-HYDROXYCYTIDINE C2501 SYNTHASE"/>
    <property type="match status" value="1"/>
</dbReference>
<feature type="domain" description="Peptidase U32 collagenase" evidence="1">
    <location>
        <begin position="387"/>
        <end position="506"/>
    </location>
</feature>
<dbReference type="Pfam" id="PF12392">
    <property type="entry name" value="DUF3656"/>
    <property type="match status" value="1"/>
</dbReference>
<evidence type="ECO:0000259" key="1">
    <source>
        <dbReference type="Pfam" id="PF12392"/>
    </source>
</evidence>
<dbReference type="AlphaFoldDB" id="F7XME4"/>
<dbReference type="HOGENOM" id="CLU_011540_4_0_2"/>
<dbReference type="GeneID" id="10823544"/>